<dbReference type="STRING" id="1121899.GCA_000430025_02544"/>
<proteinExistence type="predicted"/>
<dbReference type="AlphaFoldDB" id="A0A0A2M623"/>
<organism evidence="1 2">
    <name type="scientific">Flavobacterium suncheonense GH29-5 = DSM 17707</name>
    <dbReference type="NCBI Taxonomy" id="1121899"/>
    <lineage>
        <taxon>Bacteria</taxon>
        <taxon>Pseudomonadati</taxon>
        <taxon>Bacteroidota</taxon>
        <taxon>Flavobacteriia</taxon>
        <taxon>Flavobacteriales</taxon>
        <taxon>Flavobacteriaceae</taxon>
        <taxon>Flavobacterium</taxon>
    </lineage>
</organism>
<dbReference type="EMBL" id="JRLW01000018">
    <property type="protein sequence ID" value="KGO87694.1"/>
    <property type="molecule type" value="Genomic_DNA"/>
</dbReference>
<keyword evidence="2" id="KW-1185">Reference proteome</keyword>
<dbReference type="Proteomes" id="UP000030121">
    <property type="component" value="Unassembled WGS sequence"/>
</dbReference>
<reference evidence="1 2" key="1">
    <citation type="submission" date="2013-09" db="EMBL/GenBank/DDBJ databases">
        <authorList>
            <person name="Zeng Z."/>
            <person name="Chen C."/>
        </authorList>
    </citation>
    <scope>NUCLEOTIDE SEQUENCE [LARGE SCALE GENOMIC DNA]</scope>
    <source>
        <strain evidence="1 2">GH29-5</strain>
    </source>
</reference>
<gene>
    <name evidence="1" type="ORF">Q764_12565</name>
</gene>
<protein>
    <recommendedName>
        <fullName evidence="3">Lipocalin-like domain-containing protein</fullName>
    </recommendedName>
</protein>
<comment type="caution">
    <text evidence="1">The sequence shown here is derived from an EMBL/GenBank/DDBJ whole genome shotgun (WGS) entry which is preliminary data.</text>
</comment>
<name>A0A0A2M623_9FLAO</name>
<accession>A0A0A2M623</accession>
<sequence length="256" mass="28054">MFVGSCSESDDAPNNTSSRVPYQCMSCVKTSEALPENDNSSNGIYKGVFTNGSFELDVKNRSEDIKGVVFYNNKRIELFGVSSTYVKGNLMAVLRGALDGKKFSMNFWVSQDGSNPKVYDFSLPDGKAIVANVVKETSKTLQESFEGKYYIKTVVYPQSGNVPELEGKVDNPFPPAENITDKGAVRVLLSRTDAIWFFHAVLNGGEIRSDSGSIIDGKLVSDNTHKVVATLVSDELNHVDYSSGNSPMSLYAIRVR</sequence>
<evidence type="ECO:0008006" key="3">
    <source>
        <dbReference type="Google" id="ProtNLM"/>
    </source>
</evidence>
<dbReference type="eggNOG" id="ENOG5032QQT">
    <property type="taxonomic scope" value="Bacteria"/>
</dbReference>
<evidence type="ECO:0000313" key="1">
    <source>
        <dbReference type="EMBL" id="KGO87694.1"/>
    </source>
</evidence>
<evidence type="ECO:0000313" key="2">
    <source>
        <dbReference type="Proteomes" id="UP000030121"/>
    </source>
</evidence>